<dbReference type="CDD" id="cd22233">
    <property type="entry name" value="RHH_CopAso-like"/>
    <property type="match status" value="1"/>
</dbReference>
<gene>
    <name evidence="2" type="ORF">EV700_1070</name>
</gene>
<dbReference type="GO" id="GO:0006355">
    <property type="term" value="P:regulation of DNA-templated transcription"/>
    <property type="evidence" value="ECO:0007669"/>
    <property type="project" value="InterPro"/>
</dbReference>
<name>A0A4Q7ZBV7_9GAMM</name>
<dbReference type="PANTHER" id="PTHR40688">
    <property type="match status" value="1"/>
</dbReference>
<dbReference type="AlphaFoldDB" id="A0A4Q7ZBV7"/>
<evidence type="ECO:0000313" key="3">
    <source>
        <dbReference type="Proteomes" id="UP000292423"/>
    </source>
</evidence>
<dbReference type="InterPro" id="IPR013321">
    <property type="entry name" value="Arc_rbn_hlx_hlx"/>
</dbReference>
<evidence type="ECO:0000259" key="1">
    <source>
        <dbReference type="Pfam" id="PF01402"/>
    </source>
</evidence>
<organism evidence="2 3">
    <name type="scientific">Fluviicoccus keumensis</name>
    <dbReference type="NCBI Taxonomy" id="1435465"/>
    <lineage>
        <taxon>Bacteria</taxon>
        <taxon>Pseudomonadati</taxon>
        <taxon>Pseudomonadota</taxon>
        <taxon>Gammaproteobacteria</taxon>
        <taxon>Moraxellales</taxon>
        <taxon>Moraxellaceae</taxon>
        <taxon>Fluviicoccus</taxon>
    </lineage>
</organism>
<evidence type="ECO:0000313" key="2">
    <source>
        <dbReference type="EMBL" id="RZU48098.1"/>
    </source>
</evidence>
<accession>A0A4Q7ZBV7</accession>
<dbReference type="InterPro" id="IPR010985">
    <property type="entry name" value="Ribbon_hlx_hlx"/>
</dbReference>
<reference evidence="2 3" key="1">
    <citation type="submission" date="2019-02" db="EMBL/GenBank/DDBJ databases">
        <title>Genomic Encyclopedia of Type Strains, Phase IV (KMG-IV): sequencing the most valuable type-strain genomes for metagenomic binning, comparative biology and taxonomic classification.</title>
        <authorList>
            <person name="Goeker M."/>
        </authorList>
    </citation>
    <scope>NUCLEOTIDE SEQUENCE [LARGE SCALE GENOMIC DNA]</scope>
    <source>
        <strain evidence="2 3">DSM 105135</strain>
    </source>
</reference>
<dbReference type="RefSeq" id="WP_130411421.1">
    <property type="nucleotide sequence ID" value="NZ_SHKX01000010.1"/>
</dbReference>
<feature type="domain" description="Ribbon-helix-helix protein CopG" evidence="1">
    <location>
        <begin position="5"/>
        <end position="42"/>
    </location>
</feature>
<dbReference type="EMBL" id="SHKX01000010">
    <property type="protein sequence ID" value="RZU48098.1"/>
    <property type="molecule type" value="Genomic_DNA"/>
</dbReference>
<keyword evidence="3" id="KW-1185">Reference proteome</keyword>
<protein>
    <submittedName>
        <fullName evidence="2">Putative transcriptional regulator</fullName>
    </submittedName>
</protein>
<dbReference type="OrthoDB" id="6900957at2"/>
<sequence length="80" mass="8825">MSTTISMRVDDELVHQLDLLATSMGRSRSYVVSEAIQAYVREQAWQVKEIQEALREADAGDFADAAEVNAVLSKWSAHAG</sequence>
<dbReference type="Pfam" id="PF01402">
    <property type="entry name" value="RHH_1"/>
    <property type="match status" value="1"/>
</dbReference>
<dbReference type="InterPro" id="IPR052991">
    <property type="entry name" value="Non-func_TypeII_TA_Antitoxin"/>
</dbReference>
<dbReference type="Gene3D" id="1.10.1220.10">
    <property type="entry name" value="Met repressor-like"/>
    <property type="match status" value="1"/>
</dbReference>
<dbReference type="Proteomes" id="UP000292423">
    <property type="component" value="Unassembled WGS sequence"/>
</dbReference>
<dbReference type="InterPro" id="IPR002145">
    <property type="entry name" value="CopG"/>
</dbReference>
<proteinExistence type="predicted"/>
<dbReference type="SUPFAM" id="SSF47598">
    <property type="entry name" value="Ribbon-helix-helix"/>
    <property type="match status" value="1"/>
</dbReference>
<comment type="caution">
    <text evidence="2">The sequence shown here is derived from an EMBL/GenBank/DDBJ whole genome shotgun (WGS) entry which is preliminary data.</text>
</comment>
<dbReference type="PANTHER" id="PTHR40688:SF2">
    <property type="entry name" value="RIBBON-HELIX-HELIX PROTEIN COPG DOMAIN-CONTAINING PROTEIN"/>
    <property type="match status" value="1"/>
</dbReference>